<dbReference type="InterPro" id="IPR036034">
    <property type="entry name" value="PDZ_sf"/>
</dbReference>
<dbReference type="PANTHER" id="PTHR10046">
    <property type="entry name" value="ATP DEPENDENT LON PROTEASE FAMILY MEMBER"/>
    <property type="match status" value="1"/>
</dbReference>
<dbReference type="SUPFAM" id="SSF54211">
    <property type="entry name" value="Ribosomal protein S5 domain 2-like"/>
    <property type="match status" value="1"/>
</dbReference>
<keyword evidence="2" id="KW-0472">Membrane</keyword>
<dbReference type="InterPro" id="IPR008269">
    <property type="entry name" value="Lon_proteolytic"/>
</dbReference>
<dbReference type="Proteomes" id="UP000334019">
    <property type="component" value="Chromosome"/>
</dbReference>
<dbReference type="SMART" id="SM00228">
    <property type="entry name" value="PDZ"/>
    <property type="match status" value="1"/>
</dbReference>
<dbReference type="InterPro" id="IPR027065">
    <property type="entry name" value="Lon_Prtase"/>
</dbReference>
<dbReference type="Pfam" id="PF05362">
    <property type="entry name" value="Lon_C"/>
    <property type="match status" value="1"/>
</dbReference>
<dbReference type="Gene3D" id="3.30.230.10">
    <property type="match status" value="1"/>
</dbReference>
<feature type="compositionally biased region" description="Low complexity" evidence="1">
    <location>
        <begin position="8"/>
        <end position="19"/>
    </location>
</feature>
<protein>
    <submittedName>
        <fullName evidence="4">PDZ domain-containing protein</fullName>
    </submittedName>
</protein>
<keyword evidence="5" id="KW-1185">Reference proteome</keyword>
<dbReference type="GO" id="GO:0005524">
    <property type="term" value="F:ATP binding"/>
    <property type="evidence" value="ECO:0007669"/>
    <property type="project" value="InterPro"/>
</dbReference>
<sequence>MLPPEPTGSPSLTTSSAASAPPPQPPVVHPAPGSRRRRRWAWALSVLAFVLVASGIAVAVVQIPYYSFSPGSLRPTSDLVRIDGPRIYDPDGDVLLTTVSISSRRLTIFEAFLGWLDPTVTVVPEEEVLGPQGHDREATRQFNLQLMDTSKEVATYVALDRLGYEVSLTGTGAQVIEVVPGSAADGVVEPGDTIVAVDGSPVALASDLGSAIDEMSPGDEIVLTVEPLGEEGTEERPVELGAREDDPDAALLGVTMQTRDGAFVFPFDVEFATGQVGGPSAGLSFTLVLLDMLTPGELTGGEVIAATGTIDADGVVGPIGGIEQKAAAARRDGIDLFLVPAATAPNELEAARRQAGDEVEIVLVEDLDDALEVLEARGGDPLPEPTVEAAEAA</sequence>
<dbReference type="GO" id="GO:0004176">
    <property type="term" value="F:ATP-dependent peptidase activity"/>
    <property type="evidence" value="ECO:0007669"/>
    <property type="project" value="InterPro"/>
</dbReference>
<dbReference type="PROSITE" id="PS50106">
    <property type="entry name" value="PDZ"/>
    <property type="match status" value="1"/>
</dbReference>
<dbReference type="AlphaFoldDB" id="A0A5Q2REF2"/>
<feature type="region of interest" description="Disordered" evidence="1">
    <location>
        <begin position="1"/>
        <end position="32"/>
    </location>
</feature>
<dbReference type="KEGG" id="atq:GH723_02040"/>
<dbReference type="RefSeq" id="WP_153758090.1">
    <property type="nucleotide sequence ID" value="NZ_CP045851.1"/>
</dbReference>
<feature type="domain" description="PDZ" evidence="3">
    <location>
        <begin position="143"/>
        <end position="202"/>
    </location>
</feature>
<accession>A0A5Q2REF2</accession>
<dbReference type="InterPro" id="IPR001478">
    <property type="entry name" value="PDZ"/>
</dbReference>
<dbReference type="Gene3D" id="2.30.42.10">
    <property type="match status" value="1"/>
</dbReference>
<dbReference type="GO" id="GO:0004252">
    <property type="term" value="F:serine-type endopeptidase activity"/>
    <property type="evidence" value="ECO:0007669"/>
    <property type="project" value="InterPro"/>
</dbReference>
<evidence type="ECO:0000313" key="4">
    <source>
        <dbReference type="EMBL" id="QGG93984.1"/>
    </source>
</evidence>
<dbReference type="Pfam" id="PF13180">
    <property type="entry name" value="PDZ_2"/>
    <property type="match status" value="1"/>
</dbReference>
<evidence type="ECO:0000259" key="3">
    <source>
        <dbReference type="PROSITE" id="PS50106"/>
    </source>
</evidence>
<feature type="compositionally biased region" description="Pro residues" evidence="1">
    <location>
        <begin position="20"/>
        <end position="29"/>
    </location>
</feature>
<feature type="transmembrane region" description="Helical" evidence="2">
    <location>
        <begin position="40"/>
        <end position="65"/>
    </location>
</feature>
<proteinExistence type="predicted"/>
<dbReference type="GO" id="GO:0006508">
    <property type="term" value="P:proteolysis"/>
    <property type="evidence" value="ECO:0007669"/>
    <property type="project" value="InterPro"/>
</dbReference>
<dbReference type="GO" id="GO:0030163">
    <property type="term" value="P:protein catabolic process"/>
    <property type="evidence" value="ECO:0007669"/>
    <property type="project" value="InterPro"/>
</dbReference>
<dbReference type="InterPro" id="IPR020568">
    <property type="entry name" value="Ribosomal_Su5_D2-typ_SF"/>
</dbReference>
<keyword evidence="2" id="KW-1133">Transmembrane helix</keyword>
<name>A0A5Q2REF2_9ACTN</name>
<evidence type="ECO:0000256" key="1">
    <source>
        <dbReference type="SAM" id="MobiDB-lite"/>
    </source>
</evidence>
<dbReference type="SUPFAM" id="SSF50156">
    <property type="entry name" value="PDZ domain-like"/>
    <property type="match status" value="1"/>
</dbReference>
<dbReference type="InterPro" id="IPR014721">
    <property type="entry name" value="Ribsml_uS5_D2-typ_fold_subgr"/>
</dbReference>
<keyword evidence="2" id="KW-0812">Transmembrane</keyword>
<reference evidence="4 5" key="1">
    <citation type="submission" date="2019-11" db="EMBL/GenBank/DDBJ databases">
        <authorList>
            <person name="He Y."/>
        </authorList>
    </citation>
    <scope>NUCLEOTIDE SEQUENCE [LARGE SCALE GENOMIC DNA]</scope>
    <source>
        <strain evidence="4 5">SCSIO 58843</strain>
    </source>
</reference>
<gene>
    <name evidence="4" type="ORF">GH723_02040</name>
</gene>
<dbReference type="EMBL" id="CP045851">
    <property type="protein sequence ID" value="QGG93984.1"/>
    <property type="molecule type" value="Genomic_DNA"/>
</dbReference>
<organism evidence="4 5">
    <name type="scientific">Actinomarinicola tropica</name>
    <dbReference type="NCBI Taxonomy" id="2789776"/>
    <lineage>
        <taxon>Bacteria</taxon>
        <taxon>Bacillati</taxon>
        <taxon>Actinomycetota</taxon>
        <taxon>Acidimicrobiia</taxon>
        <taxon>Acidimicrobiales</taxon>
        <taxon>Iamiaceae</taxon>
        <taxon>Actinomarinicola</taxon>
    </lineage>
</organism>
<evidence type="ECO:0000313" key="5">
    <source>
        <dbReference type="Proteomes" id="UP000334019"/>
    </source>
</evidence>
<evidence type="ECO:0000256" key="2">
    <source>
        <dbReference type="SAM" id="Phobius"/>
    </source>
</evidence>